<dbReference type="EMBL" id="JBBNAE010000011">
    <property type="protein sequence ID" value="KAK9085414.1"/>
    <property type="molecule type" value="Genomic_DNA"/>
</dbReference>
<keyword evidence="9" id="KW-1185">Reference proteome</keyword>
<evidence type="ECO:0000256" key="7">
    <source>
        <dbReference type="ARBA" id="ARBA00023265"/>
    </source>
</evidence>
<keyword evidence="5" id="KW-1133">Transmembrane helix</keyword>
<dbReference type="Pfam" id="PF03094">
    <property type="entry name" value="Mlo"/>
    <property type="match status" value="1"/>
</dbReference>
<evidence type="ECO:0000256" key="2">
    <source>
        <dbReference type="ARBA" id="ARBA00006574"/>
    </source>
</evidence>
<keyword evidence="3" id="KW-0812">Transmembrane</keyword>
<evidence type="ECO:0000313" key="9">
    <source>
        <dbReference type="Proteomes" id="UP001417504"/>
    </source>
</evidence>
<organism evidence="8 9">
    <name type="scientific">Stephania japonica</name>
    <dbReference type="NCBI Taxonomy" id="461633"/>
    <lineage>
        <taxon>Eukaryota</taxon>
        <taxon>Viridiplantae</taxon>
        <taxon>Streptophyta</taxon>
        <taxon>Embryophyta</taxon>
        <taxon>Tracheophyta</taxon>
        <taxon>Spermatophyta</taxon>
        <taxon>Magnoliopsida</taxon>
        <taxon>Ranunculales</taxon>
        <taxon>Menispermaceae</taxon>
        <taxon>Menispermoideae</taxon>
        <taxon>Cissampelideae</taxon>
        <taxon>Stephania</taxon>
    </lineage>
</organism>
<dbReference type="PANTHER" id="PTHR31942:SF72">
    <property type="entry name" value="MLO-LIKE PROTEIN"/>
    <property type="match status" value="1"/>
</dbReference>
<evidence type="ECO:0000256" key="1">
    <source>
        <dbReference type="ARBA" id="ARBA00004141"/>
    </source>
</evidence>
<keyword evidence="7" id="KW-0568">Pathogenesis-related protein</keyword>
<gene>
    <name evidence="8" type="ORF">Sjap_025825</name>
</gene>
<evidence type="ECO:0000256" key="5">
    <source>
        <dbReference type="ARBA" id="ARBA00022989"/>
    </source>
</evidence>
<dbReference type="GO" id="GO:0016020">
    <property type="term" value="C:membrane"/>
    <property type="evidence" value="ECO:0007669"/>
    <property type="project" value="UniProtKB-SubCell"/>
</dbReference>
<keyword evidence="4" id="KW-0611">Plant defense</keyword>
<reference evidence="8 9" key="1">
    <citation type="submission" date="2024-01" db="EMBL/GenBank/DDBJ databases">
        <title>Genome assemblies of Stephania.</title>
        <authorList>
            <person name="Yang L."/>
        </authorList>
    </citation>
    <scope>NUCLEOTIDE SEQUENCE [LARGE SCALE GENOMIC DNA]</scope>
    <source>
        <strain evidence="8">QJT</strain>
        <tissue evidence="8">Leaf</tissue>
    </source>
</reference>
<keyword evidence="6" id="KW-0472">Membrane</keyword>
<dbReference type="InterPro" id="IPR004326">
    <property type="entry name" value="Mlo"/>
</dbReference>
<dbReference type="PANTHER" id="PTHR31942">
    <property type="entry name" value="MLO-LIKE PROTEIN 1"/>
    <property type="match status" value="1"/>
</dbReference>
<evidence type="ECO:0000256" key="6">
    <source>
        <dbReference type="ARBA" id="ARBA00023136"/>
    </source>
</evidence>
<comment type="caution">
    <text evidence="8">The sequence shown here is derived from an EMBL/GenBank/DDBJ whole genome shotgun (WGS) entry which is preliminary data.</text>
</comment>
<sequence length="51" mass="5943">MCLESRDSSTFVRGTLLVKPNDNHFWFGKPHMLLCLMRFILFQVKTQLSVG</sequence>
<accession>A0AAP0E2G9</accession>
<protein>
    <submittedName>
        <fullName evidence="8">Uncharacterized protein</fullName>
    </submittedName>
</protein>
<dbReference type="Proteomes" id="UP001417504">
    <property type="component" value="Unassembled WGS sequence"/>
</dbReference>
<proteinExistence type="inferred from homology"/>
<comment type="similarity">
    <text evidence="2">Belongs to the MLO family.</text>
</comment>
<evidence type="ECO:0000256" key="3">
    <source>
        <dbReference type="ARBA" id="ARBA00022692"/>
    </source>
</evidence>
<evidence type="ECO:0000313" key="8">
    <source>
        <dbReference type="EMBL" id="KAK9085414.1"/>
    </source>
</evidence>
<evidence type="ECO:0000256" key="4">
    <source>
        <dbReference type="ARBA" id="ARBA00022821"/>
    </source>
</evidence>
<dbReference type="AlphaFoldDB" id="A0AAP0E2G9"/>
<name>A0AAP0E2G9_9MAGN</name>
<dbReference type="GO" id="GO:0006952">
    <property type="term" value="P:defense response"/>
    <property type="evidence" value="ECO:0007669"/>
    <property type="project" value="UniProtKB-KW"/>
</dbReference>
<comment type="subcellular location">
    <subcellularLocation>
        <location evidence="1">Membrane</location>
        <topology evidence="1">Multi-pass membrane protein</topology>
    </subcellularLocation>
</comment>